<dbReference type="RefSeq" id="WP_264074358.1">
    <property type="nucleotide sequence ID" value="NZ_CP076676.1"/>
</dbReference>
<dbReference type="InterPro" id="IPR019826">
    <property type="entry name" value="Carboxylesterase_B_AS"/>
</dbReference>
<evidence type="ECO:0000256" key="2">
    <source>
        <dbReference type="ARBA" id="ARBA00022801"/>
    </source>
</evidence>
<dbReference type="Gene3D" id="3.40.50.1820">
    <property type="entry name" value="alpha/beta hydrolase"/>
    <property type="match status" value="1"/>
</dbReference>
<dbReference type="EC" id="3.1.1.-" evidence="3"/>
<dbReference type="PANTHER" id="PTHR11559">
    <property type="entry name" value="CARBOXYLESTERASE"/>
    <property type="match status" value="1"/>
</dbReference>
<dbReference type="InterPro" id="IPR002018">
    <property type="entry name" value="CarbesteraseB"/>
</dbReference>
<gene>
    <name evidence="5" type="ORF">KQX62_19525</name>
</gene>
<dbReference type="SUPFAM" id="SSF53474">
    <property type="entry name" value="alpha/beta-Hydrolases"/>
    <property type="match status" value="1"/>
</dbReference>
<dbReference type="PROSITE" id="PS00122">
    <property type="entry name" value="CARBOXYLESTERASE_B_1"/>
    <property type="match status" value="1"/>
</dbReference>
<keyword evidence="2 3" id="KW-0378">Hydrolase</keyword>
<reference evidence="5" key="1">
    <citation type="journal article" date="2022" name="Biol. Control">
        <title>In silico genomic analysis of Rhodopseudomonas palustris strains revealed potential biocontrol agents and crop yield enhancers.</title>
        <authorList>
            <person name="Surachat K."/>
            <person name="Kantachote D."/>
            <person name="Deachamag P."/>
            <person name="Wonglapsuwan M."/>
        </authorList>
    </citation>
    <scope>NUCLEOTIDE SEQUENCE</scope>
    <source>
        <strain evidence="5">TLS06</strain>
    </source>
</reference>
<proteinExistence type="inferred from homology"/>
<name>A0AAX3DWF1_RHOPL</name>
<dbReference type="GO" id="GO:0004104">
    <property type="term" value="F:cholinesterase activity"/>
    <property type="evidence" value="ECO:0007669"/>
    <property type="project" value="InterPro"/>
</dbReference>
<dbReference type="PRINTS" id="PR00878">
    <property type="entry name" value="CHOLNESTRASE"/>
</dbReference>
<feature type="domain" description="Carboxylesterase type B" evidence="4">
    <location>
        <begin position="9"/>
        <end position="469"/>
    </location>
</feature>
<dbReference type="AlphaFoldDB" id="A0AAX3DWF1"/>
<organism evidence="5 6">
    <name type="scientific">Rhodopseudomonas palustris</name>
    <dbReference type="NCBI Taxonomy" id="1076"/>
    <lineage>
        <taxon>Bacteria</taxon>
        <taxon>Pseudomonadati</taxon>
        <taxon>Pseudomonadota</taxon>
        <taxon>Alphaproteobacteria</taxon>
        <taxon>Hyphomicrobiales</taxon>
        <taxon>Nitrobacteraceae</taxon>
        <taxon>Rhodopseudomonas</taxon>
    </lineage>
</organism>
<dbReference type="EMBL" id="CP076676">
    <property type="protein sequence ID" value="UYO38890.1"/>
    <property type="molecule type" value="Genomic_DNA"/>
</dbReference>
<evidence type="ECO:0000313" key="5">
    <source>
        <dbReference type="EMBL" id="UYO38890.1"/>
    </source>
</evidence>
<dbReference type="InterPro" id="IPR000997">
    <property type="entry name" value="Cholinesterase"/>
</dbReference>
<evidence type="ECO:0000256" key="3">
    <source>
        <dbReference type="RuleBase" id="RU361235"/>
    </source>
</evidence>
<dbReference type="InterPro" id="IPR050309">
    <property type="entry name" value="Type-B_Carboxylest/Lipase"/>
</dbReference>
<sequence length="507" mass="55039">MSNHHQDSDLLVETECGSVRGIVADGVRTWRGIPFAAAPAGALRFNAPKPPLAWQGVRDASEFGPIPMQKRGYEAIGGAGKTTPISEDCLTVNVSAPLQPSGNLRPVVVWIYGGGFSVGGTRAPLYRGDGLVKSGDVIYVSFNYRVGVFGFSDFSAWSTPESPIQSNPGLRDQVAALGWIKRNISAFGGDPDRVTIVGQSAGAMSVVTLMCIPSAAGLFHRAIAMSPNAGSAFGPERHRTWAAEIVKLLGLDPDDKAAVSHSLKRLSAETLCEASGRFFYDVAPDAVAGMLPTSPVVDGDFLPFSPIDAFRLGKAHPVPLVIGTMSREGAILDKVLTVIATRPNRLEDMFKRSGWAVRERIASVYHGYPSKRAAIDVGGDFTFWHPSVLIAEGHARVAPCWVYLFDYATPLTRLIFGAATHGLDLSMLFGTTGEGDLGKLDLFTKKASREMSRRFQGDLLGFARGAQPRWPTYDLDRRMTRIFDHTDRDESDPRRDRRLAWGEFVVT</sequence>
<comment type="similarity">
    <text evidence="1 3">Belongs to the type-B carboxylesterase/lipase family.</text>
</comment>
<dbReference type="Proteomes" id="UP001163166">
    <property type="component" value="Chromosome"/>
</dbReference>
<accession>A0AAX3DWF1</accession>
<evidence type="ECO:0000259" key="4">
    <source>
        <dbReference type="Pfam" id="PF00135"/>
    </source>
</evidence>
<evidence type="ECO:0000256" key="1">
    <source>
        <dbReference type="ARBA" id="ARBA00005964"/>
    </source>
</evidence>
<dbReference type="Pfam" id="PF00135">
    <property type="entry name" value="COesterase"/>
    <property type="match status" value="1"/>
</dbReference>
<evidence type="ECO:0000313" key="6">
    <source>
        <dbReference type="Proteomes" id="UP001163166"/>
    </source>
</evidence>
<protein>
    <recommendedName>
        <fullName evidence="3">Carboxylic ester hydrolase</fullName>
        <ecNumber evidence="3">3.1.1.-</ecNumber>
    </recommendedName>
</protein>
<dbReference type="InterPro" id="IPR029058">
    <property type="entry name" value="AB_hydrolase_fold"/>
</dbReference>